<evidence type="ECO:0000256" key="11">
    <source>
        <dbReference type="ARBA" id="ARBA00031313"/>
    </source>
</evidence>
<comment type="cofactor">
    <cofactor evidence="1">
        <name>FMN</name>
        <dbReference type="ChEBI" id="CHEBI:58210"/>
    </cofactor>
</comment>
<dbReference type="PANTHER" id="PTHR31457:SF2">
    <property type="entry name" value="CYANOCOBALAMIN REDUCTASE _ ALKYLCOBALAMIN DEALKYLASE"/>
    <property type="match status" value="1"/>
</dbReference>
<sequence>MSWLQRTDEWINLTTKIGACLYTLGFDIVYAFSAQRYNTGVKTHAPLTTFDRTNTLAVLVGNTKHLWHIFASYVRHNHDTQKHPLDTYTNICIEHVVSSLVARYPNSLAYDIRYAYEVAPERLVSFQQLMTSASFAYYNPNCFLSIHPKYGPWFGLRAVITIDMEGPAETNSQPPLMNPFPELDEVLARKWEEICKSGVLSSLRSSYEQPNMETDVDAEMGNNSNERTVVVDDDDDIIKNSGWYKLVELRDLASNIQPHPYRYSMNQICYHYTKDPKYLCE</sequence>
<evidence type="ECO:0000256" key="2">
    <source>
        <dbReference type="ARBA" id="ARBA00001974"/>
    </source>
</evidence>
<evidence type="ECO:0000256" key="1">
    <source>
        <dbReference type="ARBA" id="ARBA00001917"/>
    </source>
</evidence>
<keyword evidence="8" id="KW-0274">FAD</keyword>
<dbReference type="GO" id="GO:0071949">
    <property type="term" value="F:FAD binding"/>
    <property type="evidence" value="ECO:0007669"/>
    <property type="project" value="TreeGrafter"/>
</dbReference>
<reference evidence="12" key="1">
    <citation type="submission" date="2021-06" db="EMBL/GenBank/DDBJ databases">
        <authorList>
            <person name="Kallberg Y."/>
            <person name="Tangrot J."/>
            <person name="Rosling A."/>
        </authorList>
    </citation>
    <scope>NUCLEOTIDE SEQUENCE</scope>
    <source>
        <strain evidence="12">IA702</strain>
    </source>
</reference>
<comment type="caution">
    <text evidence="12">The sequence shown here is derived from an EMBL/GenBank/DDBJ whole genome shotgun (WGS) entry which is preliminary data.</text>
</comment>
<dbReference type="Proteomes" id="UP000789572">
    <property type="component" value="Unassembled WGS sequence"/>
</dbReference>
<evidence type="ECO:0000313" key="12">
    <source>
        <dbReference type="EMBL" id="CAG8559782.1"/>
    </source>
</evidence>
<proteinExistence type="inferred from homology"/>
<evidence type="ECO:0000256" key="4">
    <source>
        <dbReference type="ARBA" id="ARBA00007762"/>
    </source>
</evidence>
<dbReference type="EMBL" id="CAJVPJ010000837">
    <property type="protein sequence ID" value="CAG8559782.1"/>
    <property type="molecule type" value="Genomic_DNA"/>
</dbReference>
<protein>
    <recommendedName>
        <fullName evidence="11">Cyanocobalamin reductase (cyanide-eliminating)</fullName>
    </recommendedName>
</protein>
<accession>A0A9N9FV60</accession>
<comment type="similarity">
    <text evidence="4">Belongs to the MMACHC family.</text>
</comment>
<organism evidence="12 13">
    <name type="scientific">Paraglomus occultum</name>
    <dbReference type="NCBI Taxonomy" id="144539"/>
    <lineage>
        <taxon>Eukaryota</taxon>
        <taxon>Fungi</taxon>
        <taxon>Fungi incertae sedis</taxon>
        <taxon>Mucoromycota</taxon>
        <taxon>Glomeromycotina</taxon>
        <taxon>Glomeromycetes</taxon>
        <taxon>Paraglomerales</taxon>
        <taxon>Paraglomeraceae</taxon>
        <taxon>Paraglomus</taxon>
    </lineage>
</organism>
<dbReference type="InterPro" id="IPR032037">
    <property type="entry name" value="MMACHC"/>
</dbReference>
<dbReference type="OrthoDB" id="409189at2759"/>
<dbReference type="PANTHER" id="PTHR31457">
    <property type="entry name" value="METHYLMALONIC ACIDURIA AND HOMOCYSTINURIA TYPE C PROTEIN"/>
    <property type="match status" value="1"/>
</dbReference>
<evidence type="ECO:0000256" key="5">
    <source>
        <dbReference type="ARBA" id="ARBA00022490"/>
    </source>
</evidence>
<comment type="subcellular location">
    <subcellularLocation>
        <location evidence="3">Cytoplasm</location>
    </subcellularLocation>
</comment>
<comment type="cofactor">
    <cofactor evidence="2">
        <name>FAD</name>
        <dbReference type="ChEBI" id="CHEBI:57692"/>
    </cofactor>
</comment>
<dbReference type="GO" id="GO:0032451">
    <property type="term" value="F:demethylase activity"/>
    <property type="evidence" value="ECO:0007669"/>
    <property type="project" value="TreeGrafter"/>
</dbReference>
<evidence type="ECO:0000256" key="10">
    <source>
        <dbReference type="ARBA" id="ARBA00023002"/>
    </source>
</evidence>
<keyword evidence="9" id="KW-0521">NADP</keyword>
<evidence type="ECO:0000256" key="7">
    <source>
        <dbReference type="ARBA" id="ARBA00022643"/>
    </source>
</evidence>
<dbReference type="GO" id="GO:0009235">
    <property type="term" value="P:cobalamin metabolic process"/>
    <property type="evidence" value="ECO:0007669"/>
    <property type="project" value="TreeGrafter"/>
</dbReference>
<evidence type="ECO:0000256" key="9">
    <source>
        <dbReference type="ARBA" id="ARBA00022857"/>
    </source>
</evidence>
<dbReference type="GO" id="GO:0033787">
    <property type="term" value="F:cyanocobalamin reductase (cyanide-eliminating) (NADP+) activity"/>
    <property type="evidence" value="ECO:0007669"/>
    <property type="project" value="TreeGrafter"/>
</dbReference>
<evidence type="ECO:0000256" key="8">
    <source>
        <dbReference type="ARBA" id="ARBA00022827"/>
    </source>
</evidence>
<keyword evidence="10" id="KW-0560">Oxidoreductase</keyword>
<evidence type="ECO:0000256" key="3">
    <source>
        <dbReference type="ARBA" id="ARBA00004496"/>
    </source>
</evidence>
<dbReference type="Pfam" id="PF16690">
    <property type="entry name" value="MMACHC"/>
    <property type="match status" value="1"/>
</dbReference>
<keyword evidence="5" id="KW-0963">Cytoplasm</keyword>
<keyword evidence="13" id="KW-1185">Reference proteome</keyword>
<keyword evidence="6" id="KW-0285">Flavoprotein</keyword>
<dbReference type="AlphaFoldDB" id="A0A9N9FV60"/>
<name>A0A9N9FV60_9GLOM</name>
<evidence type="ECO:0000313" key="13">
    <source>
        <dbReference type="Proteomes" id="UP000789572"/>
    </source>
</evidence>
<dbReference type="GO" id="GO:0005737">
    <property type="term" value="C:cytoplasm"/>
    <property type="evidence" value="ECO:0007669"/>
    <property type="project" value="UniProtKB-SubCell"/>
</dbReference>
<evidence type="ECO:0000256" key="6">
    <source>
        <dbReference type="ARBA" id="ARBA00022630"/>
    </source>
</evidence>
<gene>
    <name evidence="12" type="ORF">POCULU_LOCUS5449</name>
</gene>
<keyword evidence="7" id="KW-0288">FMN</keyword>